<organism evidence="1">
    <name type="scientific">Myoviridae sp. ctPuP5</name>
    <dbReference type="NCBI Taxonomy" id="2823543"/>
    <lineage>
        <taxon>Viruses</taxon>
        <taxon>Duplodnaviria</taxon>
        <taxon>Heunggongvirae</taxon>
        <taxon>Uroviricota</taxon>
        <taxon>Caudoviricetes</taxon>
    </lineage>
</organism>
<evidence type="ECO:0000313" key="1">
    <source>
        <dbReference type="EMBL" id="DAD66652.1"/>
    </source>
</evidence>
<name>A0A8S5L9N4_9CAUD</name>
<reference evidence="1" key="1">
    <citation type="journal article" date="2021" name="Proc. Natl. Acad. Sci. U.S.A.">
        <title>A Catalog of Tens of Thousands of Viruses from Human Metagenomes Reveals Hidden Associations with Chronic Diseases.</title>
        <authorList>
            <person name="Tisza M.J."/>
            <person name="Buck C.B."/>
        </authorList>
    </citation>
    <scope>NUCLEOTIDE SEQUENCE</scope>
    <source>
        <strain evidence="1">CtPuP5</strain>
    </source>
</reference>
<accession>A0A8S5L9N4</accession>
<sequence>MNIENLKLHYKDKGYIIITLEELAKNVKRLEYILHSFYVKNDSYNKVSFISFPQRRGGYYPLTSVTFNVIELDYKYKVFSLNGFVIGSVDDSVATIMEQINKLCSNGKNKVIYLAYLKDLDKFF</sequence>
<protein>
    <submittedName>
        <fullName evidence="1">Uncharacterized protein</fullName>
    </submittedName>
</protein>
<dbReference type="EMBL" id="BK014662">
    <property type="protein sequence ID" value="DAD66652.1"/>
    <property type="molecule type" value="Genomic_DNA"/>
</dbReference>
<proteinExistence type="predicted"/>